<comment type="subcellular location">
    <subcellularLocation>
        <location evidence="1">Cell membrane</location>
        <topology evidence="1">Multi-pass membrane protein</topology>
    </subcellularLocation>
</comment>
<keyword evidence="8" id="KW-1185">Reference proteome</keyword>
<proteinExistence type="predicted"/>
<dbReference type="Proteomes" id="UP000054010">
    <property type="component" value="Unassembled WGS sequence"/>
</dbReference>
<evidence type="ECO:0000313" key="8">
    <source>
        <dbReference type="Proteomes" id="UP000054010"/>
    </source>
</evidence>
<dbReference type="PANTHER" id="PTHR39087">
    <property type="entry name" value="UPF0104 MEMBRANE PROTEIN MJ1595"/>
    <property type="match status" value="1"/>
</dbReference>
<evidence type="ECO:0000256" key="3">
    <source>
        <dbReference type="ARBA" id="ARBA00022692"/>
    </source>
</evidence>
<keyword evidence="3 6" id="KW-0812">Transmembrane</keyword>
<evidence type="ECO:0000256" key="5">
    <source>
        <dbReference type="ARBA" id="ARBA00023136"/>
    </source>
</evidence>
<evidence type="ECO:0000256" key="6">
    <source>
        <dbReference type="SAM" id="Phobius"/>
    </source>
</evidence>
<dbReference type="NCBIfam" id="TIGR00374">
    <property type="entry name" value="flippase-like domain"/>
    <property type="match status" value="1"/>
</dbReference>
<dbReference type="PANTHER" id="PTHR39087:SF2">
    <property type="entry name" value="UPF0104 MEMBRANE PROTEIN MJ1595"/>
    <property type="match status" value="1"/>
</dbReference>
<feature type="transmembrane region" description="Helical" evidence="6">
    <location>
        <begin position="208"/>
        <end position="228"/>
    </location>
</feature>
<sequence>MSLKTLQGKILASLLLGLAVIIVIGLVSDLREVGQDLGAFHWALIPPILGFTILNYVLRGMKWDYYLRRLGLGEGVSYFDSGLIFTAGMVMAVTPGKLGEVFKSYLLRRVNRTAVSVSAPIVLAERLTDGLAMLLLMALGLTLYPPARILFIGLLLATFVGILIIQNQRLALFILDFIAQLPLGARIAPKLHQIYTSTAQLLDWRILIVSTLISIVSWGFECIAFYYVLVGLGIEGTPLLLLQATFIFAASTLFGLVSFLPGGLGASEVSSVGLLVGIVGQSASGATSATIIIRFCTLWFGVLLGVIALTWFGRRYTERSDENEQRSVEGSPIL</sequence>
<dbReference type="Pfam" id="PF03706">
    <property type="entry name" value="LPG_synthase_TM"/>
    <property type="match status" value="1"/>
</dbReference>
<dbReference type="EMBL" id="ADVR01000003">
    <property type="protein sequence ID" value="EFO81968.1"/>
    <property type="molecule type" value="Genomic_DNA"/>
</dbReference>
<evidence type="ECO:0000256" key="1">
    <source>
        <dbReference type="ARBA" id="ARBA00004651"/>
    </source>
</evidence>
<feature type="transmembrane region" description="Helical" evidence="6">
    <location>
        <begin position="170"/>
        <end position="188"/>
    </location>
</feature>
<dbReference type="AlphaFoldDB" id="E1I9W6"/>
<keyword evidence="5 6" id="KW-0472">Membrane</keyword>
<feature type="transmembrane region" description="Helical" evidence="6">
    <location>
        <begin position="240"/>
        <end position="260"/>
    </location>
</feature>
<evidence type="ECO:0000256" key="4">
    <source>
        <dbReference type="ARBA" id="ARBA00022989"/>
    </source>
</evidence>
<feature type="transmembrane region" description="Helical" evidence="6">
    <location>
        <begin position="78"/>
        <end position="96"/>
    </location>
</feature>
<dbReference type="OrthoDB" id="9799911at2"/>
<dbReference type="InterPro" id="IPR022791">
    <property type="entry name" value="L-PG_synthase/AglD"/>
</dbReference>
<dbReference type="STRING" id="765420.OSCT_0117"/>
<evidence type="ECO:0000313" key="7">
    <source>
        <dbReference type="EMBL" id="EFO81968.1"/>
    </source>
</evidence>
<gene>
    <name evidence="7" type="ORF">OSCT_0117</name>
</gene>
<feature type="transmembrane region" description="Helical" evidence="6">
    <location>
        <begin position="39"/>
        <end position="58"/>
    </location>
</feature>
<comment type="caution">
    <text evidence="7">The sequence shown here is derived from an EMBL/GenBank/DDBJ whole genome shotgun (WGS) entry which is preliminary data.</text>
</comment>
<organism evidence="7 8">
    <name type="scientific">Oscillochloris trichoides DG-6</name>
    <dbReference type="NCBI Taxonomy" id="765420"/>
    <lineage>
        <taxon>Bacteria</taxon>
        <taxon>Bacillati</taxon>
        <taxon>Chloroflexota</taxon>
        <taxon>Chloroflexia</taxon>
        <taxon>Chloroflexales</taxon>
        <taxon>Chloroflexineae</taxon>
        <taxon>Oscillochloridaceae</taxon>
        <taxon>Oscillochloris</taxon>
    </lineage>
</organism>
<feature type="transmembrane region" description="Helical" evidence="6">
    <location>
        <begin position="6"/>
        <end position="27"/>
    </location>
</feature>
<keyword evidence="4 6" id="KW-1133">Transmembrane helix</keyword>
<protein>
    <submittedName>
        <fullName evidence="7">Uncharacterized protein</fullName>
    </submittedName>
</protein>
<dbReference type="eggNOG" id="COG0392">
    <property type="taxonomic scope" value="Bacteria"/>
</dbReference>
<feature type="transmembrane region" description="Helical" evidence="6">
    <location>
        <begin position="291"/>
        <end position="312"/>
    </location>
</feature>
<name>E1I9W6_9CHLR</name>
<keyword evidence="2" id="KW-1003">Cell membrane</keyword>
<accession>E1I9W6</accession>
<reference evidence="7 8" key="1">
    <citation type="journal article" date="2011" name="J. Bacteriol.">
        <title>Draft genome sequence of the anoxygenic filamentous phototrophic bacterium Oscillochloris trichoides subsp. DG-6.</title>
        <authorList>
            <person name="Kuznetsov B.B."/>
            <person name="Ivanovsky R.N."/>
            <person name="Keppen O.I."/>
            <person name="Sukhacheva M.V."/>
            <person name="Bumazhkin B.K."/>
            <person name="Patutina E.O."/>
            <person name="Beletsky A.V."/>
            <person name="Mardanov A.V."/>
            <person name="Baslerov R.V."/>
            <person name="Panteleeva A.N."/>
            <person name="Kolganova T.V."/>
            <person name="Ravin N.V."/>
            <person name="Skryabin K.G."/>
        </authorList>
    </citation>
    <scope>NUCLEOTIDE SEQUENCE [LARGE SCALE GENOMIC DNA]</scope>
    <source>
        <strain evidence="7 8">DG-6</strain>
    </source>
</reference>
<feature type="transmembrane region" description="Helical" evidence="6">
    <location>
        <begin position="147"/>
        <end position="165"/>
    </location>
</feature>
<dbReference type="HOGENOM" id="CLU_075280_0_0_0"/>
<evidence type="ECO:0000256" key="2">
    <source>
        <dbReference type="ARBA" id="ARBA00022475"/>
    </source>
</evidence>
<dbReference type="GO" id="GO:0005886">
    <property type="term" value="C:plasma membrane"/>
    <property type="evidence" value="ECO:0007669"/>
    <property type="project" value="UniProtKB-SubCell"/>
</dbReference>